<dbReference type="CDD" id="cd05931">
    <property type="entry name" value="FAAL"/>
    <property type="match status" value="1"/>
</dbReference>
<dbReference type="GO" id="GO:0070566">
    <property type="term" value="F:adenylyltransferase activity"/>
    <property type="evidence" value="ECO:0007669"/>
    <property type="project" value="TreeGrafter"/>
</dbReference>
<evidence type="ECO:0000256" key="1">
    <source>
        <dbReference type="ARBA" id="ARBA00006432"/>
    </source>
</evidence>
<evidence type="ECO:0000256" key="5">
    <source>
        <dbReference type="SAM" id="MobiDB-lite"/>
    </source>
</evidence>
<reference evidence="7 8" key="1">
    <citation type="submission" date="2019-07" db="EMBL/GenBank/DDBJ databases">
        <title>New species of Amycolatopsis and Streptomyces.</title>
        <authorList>
            <person name="Duangmal K."/>
            <person name="Teo W.F.A."/>
            <person name="Lipun K."/>
        </authorList>
    </citation>
    <scope>NUCLEOTIDE SEQUENCE [LARGE SCALE GENOMIC DNA]</scope>
    <source>
        <strain evidence="7 8">TISTR 2346</strain>
    </source>
</reference>
<protein>
    <submittedName>
        <fullName evidence="7">Fatty acyl-AMP ligase</fullName>
    </submittedName>
</protein>
<dbReference type="FunFam" id="3.40.50.12780:FF:000013">
    <property type="entry name" value="Long-chain-fatty-acid--AMP ligase FadD32"/>
    <property type="match status" value="1"/>
</dbReference>
<dbReference type="InterPro" id="IPR020845">
    <property type="entry name" value="AMP-binding_CS"/>
</dbReference>
<evidence type="ECO:0000256" key="2">
    <source>
        <dbReference type="ARBA" id="ARBA00022598"/>
    </source>
</evidence>
<dbReference type="PANTHER" id="PTHR22754">
    <property type="entry name" value="DISCO-INTERACTING PROTEIN 2 DIP2 -RELATED"/>
    <property type="match status" value="1"/>
</dbReference>
<dbReference type="InterPro" id="IPR000873">
    <property type="entry name" value="AMP-dep_synth/lig_dom"/>
</dbReference>
<dbReference type="PROSITE" id="PS00455">
    <property type="entry name" value="AMP_BINDING"/>
    <property type="match status" value="1"/>
</dbReference>
<dbReference type="GO" id="GO:0071766">
    <property type="term" value="P:Actinobacterium-type cell wall biogenesis"/>
    <property type="evidence" value="ECO:0007669"/>
    <property type="project" value="UniProtKB-ARBA"/>
</dbReference>
<gene>
    <name evidence="7" type="ORF">FNH04_08855</name>
</gene>
<dbReference type="InterPro" id="IPR040097">
    <property type="entry name" value="FAAL/FAAC"/>
</dbReference>
<dbReference type="InterPro" id="IPR042099">
    <property type="entry name" value="ANL_N_sf"/>
</dbReference>
<comment type="similarity">
    <text evidence="1">Belongs to the ATP-dependent AMP-binding enzyme family.</text>
</comment>
<name>A0A5N8W0Z7_9ACTN</name>
<dbReference type="GO" id="GO:0005886">
    <property type="term" value="C:plasma membrane"/>
    <property type="evidence" value="ECO:0007669"/>
    <property type="project" value="TreeGrafter"/>
</dbReference>
<keyword evidence="8" id="KW-1185">Reference proteome</keyword>
<keyword evidence="4" id="KW-0443">Lipid metabolism</keyword>
<proteinExistence type="inferred from homology"/>
<evidence type="ECO:0000256" key="3">
    <source>
        <dbReference type="ARBA" id="ARBA00022832"/>
    </source>
</evidence>
<dbReference type="SUPFAM" id="SSF56801">
    <property type="entry name" value="Acetyl-CoA synthetase-like"/>
    <property type="match status" value="1"/>
</dbReference>
<evidence type="ECO:0000256" key="4">
    <source>
        <dbReference type="ARBA" id="ARBA00023098"/>
    </source>
</evidence>
<dbReference type="PANTHER" id="PTHR22754:SF32">
    <property type="entry name" value="DISCO-INTERACTING PROTEIN 2"/>
    <property type="match status" value="1"/>
</dbReference>
<dbReference type="Proteomes" id="UP000326979">
    <property type="component" value="Unassembled WGS sequence"/>
</dbReference>
<dbReference type="Gene3D" id="3.30.300.30">
    <property type="match status" value="1"/>
</dbReference>
<sequence>MRLMTLPDILRERLTEPPALAYRFLADGTAQSAVDWTYHDLARRAAEVAGRLGDCAGRRVVLALDPGLPYIAALFGIFQAGAVAVPSFPPFGRKASSRFVSIVADCRPDAVIMAGHHLQSEAMAAEPLSGVRVLTLDDADLAGPDTAGPAAAAEHRPVAADEPALIQYTSGSTGDPKGIVLTHGNLVSNCRVLEANMGADPDRLGCSWLPPYHDMGLMGTIMLSLHGGWPLVLLSPVHFVQRPYRWLKAVSDHRATISVAPNFAFDMCADSVTDEELAALDLSTLRQLYCGSEPVFKATLDRFRDRFGPAGYDEECVIPCYGMAEATLFVSGKPDGTPVRTRWLGRAGLEQGRVVAGAPWADDAVEVVSCGAVAEGHEVLIVDPQTLVPAPHGHVGEVWVSGPNVAHGYFQRPELTAETFGARPADTGPSGTPGGRPHTAGAPDGPPHTAGTRTDADTQAGRLRTGDLGFLHDGELYITGRIKDLIVIAGRNLYPQDIELSTLTACDWLRRAAAFSVVRPGAATEELVVVAELAPSAVRTDGELARAAQEITAAVTADHGIAPGAIHLGPPGTVPVTTSGKVRRGAVRENYLAGKLERPHPATTPVAL</sequence>
<keyword evidence="3" id="KW-0276">Fatty acid metabolism</keyword>
<evidence type="ECO:0000313" key="7">
    <source>
        <dbReference type="EMBL" id="MPY40014.1"/>
    </source>
</evidence>
<organism evidence="7 8">
    <name type="scientific">Streptomyces phyllanthi</name>
    <dbReference type="NCBI Taxonomy" id="1803180"/>
    <lineage>
        <taxon>Bacteria</taxon>
        <taxon>Bacillati</taxon>
        <taxon>Actinomycetota</taxon>
        <taxon>Actinomycetes</taxon>
        <taxon>Kitasatosporales</taxon>
        <taxon>Streptomycetaceae</taxon>
        <taxon>Streptomyces</taxon>
    </lineage>
</organism>
<dbReference type="GO" id="GO:0016874">
    <property type="term" value="F:ligase activity"/>
    <property type="evidence" value="ECO:0007669"/>
    <property type="project" value="UniProtKB-KW"/>
</dbReference>
<dbReference type="AlphaFoldDB" id="A0A5N8W0Z7"/>
<comment type="caution">
    <text evidence="7">The sequence shown here is derived from an EMBL/GenBank/DDBJ whole genome shotgun (WGS) entry which is preliminary data.</text>
</comment>
<keyword evidence="2 7" id="KW-0436">Ligase</keyword>
<dbReference type="Gene3D" id="3.40.50.12780">
    <property type="entry name" value="N-terminal domain of ligase-like"/>
    <property type="match status" value="1"/>
</dbReference>
<dbReference type="Pfam" id="PF00501">
    <property type="entry name" value="AMP-binding"/>
    <property type="match status" value="1"/>
</dbReference>
<dbReference type="InterPro" id="IPR045851">
    <property type="entry name" value="AMP-bd_C_sf"/>
</dbReference>
<dbReference type="RefSeq" id="WP_152782067.1">
    <property type="nucleotide sequence ID" value="NZ_BAABEQ010000092.1"/>
</dbReference>
<dbReference type="EMBL" id="VJZE01000040">
    <property type="protein sequence ID" value="MPY40014.1"/>
    <property type="molecule type" value="Genomic_DNA"/>
</dbReference>
<dbReference type="GO" id="GO:0006633">
    <property type="term" value="P:fatty acid biosynthetic process"/>
    <property type="evidence" value="ECO:0007669"/>
    <property type="project" value="TreeGrafter"/>
</dbReference>
<evidence type="ECO:0000313" key="8">
    <source>
        <dbReference type="Proteomes" id="UP000326979"/>
    </source>
</evidence>
<dbReference type="OrthoDB" id="3671040at2"/>
<feature type="domain" description="AMP-dependent synthetase/ligase" evidence="6">
    <location>
        <begin position="31"/>
        <end position="410"/>
    </location>
</feature>
<feature type="region of interest" description="Disordered" evidence="5">
    <location>
        <begin position="416"/>
        <end position="459"/>
    </location>
</feature>
<accession>A0A5N8W0Z7</accession>
<evidence type="ECO:0000259" key="6">
    <source>
        <dbReference type="Pfam" id="PF00501"/>
    </source>
</evidence>